<sequence length="113" mass="13341">MYGNEQKKEPTMTTKVQYLNCVQEQKCQALDCQPDQTSTKACVDQKNAFMDCQWENEKCNIVPDQLDYLGWDEQMPYNYYQCMEQGECGANKIASYQYYRYQKCFQDCLVADV</sequence>
<accession>A0A0V0R1L8</accession>
<proteinExistence type="predicted"/>
<evidence type="ECO:0000313" key="1">
    <source>
        <dbReference type="EMBL" id="KRX08253.1"/>
    </source>
</evidence>
<dbReference type="InParanoid" id="A0A0V0R1L8"/>
<name>A0A0V0R1L8_PSEPJ</name>
<dbReference type="AlphaFoldDB" id="A0A0V0R1L8"/>
<evidence type="ECO:0000313" key="2">
    <source>
        <dbReference type="Proteomes" id="UP000054937"/>
    </source>
</evidence>
<organism evidence="1 2">
    <name type="scientific">Pseudocohnilembus persalinus</name>
    <name type="common">Ciliate</name>
    <dbReference type="NCBI Taxonomy" id="266149"/>
    <lineage>
        <taxon>Eukaryota</taxon>
        <taxon>Sar</taxon>
        <taxon>Alveolata</taxon>
        <taxon>Ciliophora</taxon>
        <taxon>Intramacronucleata</taxon>
        <taxon>Oligohymenophorea</taxon>
        <taxon>Scuticociliatia</taxon>
        <taxon>Philasterida</taxon>
        <taxon>Pseudocohnilembidae</taxon>
        <taxon>Pseudocohnilembus</taxon>
    </lineage>
</organism>
<comment type="caution">
    <text evidence="1">The sequence shown here is derived from an EMBL/GenBank/DDBJ whole genome shotgun (WGS) entry which is preliminary data.</text>
</comment>
<dbReference type="EMBL" id="LDAU01000067">
    <property type="protein sequence ID" value="KRX08253.1"/>
    <property type="molecule type" value="Genomic_DNA"/>
</dbReference>
<keyword evidence="2" id="KW-1185">Reference proteome</keyword>
<gene>
    <name evidence="1" type="ORF">PPERSA_01183</name>
</gene>
<reference evidence="1 2" key="1">
    <citation type="journal article" date="2015" name="Sci. Rep.">
        <title>Genome of the facultative scuticociliatosis pathogen Pseudocohnilembus persalinus provides insight into its virulence through horizontal gene transfer.</title>
        <authorList>
            <person name="Xiong J."/>
            <person name="Wang G."/>
            <person name="Cheng J."/>
            <person name="Tian M."/>
            <person name="Pan X."/>
            <person name="Warren A."/>
            <person name="Jiang C."/>
            <person name="Yuan D."/>
            <person name="Miao W."/>
        </authorList>
    </citation>
    <scope>NUCLEOTIDE SEQUENCE [LARGE SCALE GENOMIC DNA]</scope>
    <source>
        <strain evidence="1">36N120E</strain>
    </source>
</reference>
<protein>
    <submittedName>
        <fullName evidence="1">Uncharacterized protein</fullName>
    </submittedName>
</protein>
<dbReference type="Proteomes" id="UP000054937">
    <property type="component" value="Unassembled WGS sequence"/>
</dbReference>